<accession>A0A2U2DPU6</accession>
<sequence>MTDDMMTLRSLVEKSADADLLREMIGFAAEKLMSLEVSTKT</sequence>
<evidence type="ECO:0000313" key="2">
    <source>
        <dbReference type="EMBL" id="PWE55249.1"/>
    </source>
</evidence>
<comment type="caution">
    <text evidence="2">The sequence shown here is derived from an EMBL/GenBank/DDBJ whole genome shotgun (WGS) entry which is preliminary data.</text>
</comment>
<dbReference type="EMBL" id="QFBC01000062">
    <property type="protein sequence ID" value="PWE52003.1"/>
    <property type="molecule type" value="Genomic_DNA"/>
</dbReference>
<organism evidence="2 3">
    <name type="scientific">Metarhizobium album</name>
    <dbReference type="NCBI Taxonomy" id="2182425"/>
    <lineage>
        <taxon>Bacteria</taxon>
        <taxon>Pseudomonadati</taxon>
        <taxon>Pseudomonadota</taxon>
        <taxon>Alphaproteobacteria</taxon>
        <taxon>Hyphomicrobiales</taxon>
        <taxon>Rhizobiaceae</taxon>
        <taxon>Metarhizobium</taxon>
    </lineage>
</organism>
<feature type="non-terminal residue" evidence="2">
    <location>
        <position position="41"/>
    </location>
</feature>
<dbReference type="AlphaFoldDB" id="A0A2U2DPU6"/>
<protein>
    <submittedName>
        <fullName evidence="2">IS256 family transposase</fullName>
    </submittedName>
</protein>
<dbReference type="Proteomes" id="UP000245252">
    <property type="component" value="Unassembled WGS sequence"/>
</dbReference>
<keyword evidence="3" id="KW-1185">Reference proteome</keyword>
<evidence type="ECO:0000313" key="1">
    <source>
        <dbReference type="EMBL" id="PWE52003.1"/>
    </source>
</evidence>
<proteinExistence type="predicted"/>
<gene>
    <name evidence="2" type="ORF">DEM27_17645</name>
    <name evidence="1" type="ORF">DEM27_33425</name>
</gene>
<reference evidence="2 3" key="1">
    <citation type="submission" date="2018-05" db="EMBL/GenBank/DDBJ databases">
        <title>The draft genome of strain NS-104.</title>
        <authorList>
            <person name="Hang P."/>
            <person name="Jiang J."/>
        </authorList>
    </citation>
    <scope>NUCLEOTIDE SEQUENCE [LARGE SCALE GENOMIC DNA]</scope>
    <source>
        <strain evidence="2 3">NS-104</strain>
    </source>
</reference>
<evidence type="ECO:0000313" key="3">
    <source>
        <dbReference type="Proteomes" id="UP000245252"/>
    </source>
</evidence>
<dbReference type="EMBL" id="QFBC01000007">
    <property type="protein sequence ID" value="PWE55249.1"/>
    <property type="molecule type" value="Genomic_DNA"/>
</dbReference>
<name>A0A2U2DPU6_9HYPH</name>